<feature type="region of interest" description="Disordered" evidence="1">
    <location>
        <begin position="709"/>
        <end position="737"/>
    </location>
</feature>
<feature type="compositionally biased region" description="Low complexity" evidence="1">
    <location>
        <begin position="843"/>
        <end position="861"/>
    </location>
</feature>
<feature type="compositionally biased region" description="Polar residues" evidence="1">
    <location>
        <begin position="714"/>
        <end position="723"/>
    </location>
</feature>
<sequence length="1001" mass="108452">MSKIFGSAAAAAAAASVPSLKGSVHVDSLDTKIIQYSASILKLEKLIERFAQLSSKTLVQTGVLPLLQYITLLPGSAFNLNDTFVSHLARLSDWDFSSLPSPGIKLPGSTNTVQVTYDDRDFPLHALRAVPRAADGATGVRVLDKMCRDLLALYVKRLTLAKSERAAYRIPDSTGAPIPLDIAAIRDILEPQEIDAVFDDLFITPGGDDALATLQDMDLKALSVINAAVNKTAGRFKAELVLLTAIRSNSQAIRLLPHWEYTVHRIAAYAFRINDLYILVRRAARRAYVSHYAHLHETKFLHYSLDTHGFRVLLTACDEQFNNARKNGVLIATITRLIRTGSNFPVRVDIIADLMLHLNQGYALILKTLSLSMKLVKQWTIAEYRYRTLAQRSPSSEADDTLTADDLPHVKQSEMERVRVQLKLDEIEAREQSLRMEELAKQSESLRLSPHYNNPVKAKARQEQFRRENEVASVREAKNGLELAETEIELKITQTDKNEVDTAELRVTKTNMSEDLEAKVAVESPGGSPETESLREVTPVSGKSEASETLSPPQYQPGIQPNIHSELQSKPESLSNLSPTPSTSSADLLAEISILLERSRSDTSISSSANSASSASTVPLASVSKSEISTQPAPLSTRRLSTVQRRPNSVYMVPASPDNRFSSLTGLPSPAAAGIKAATRPRSSSNPVAPPSTQAVALGAAANAFRPLKPAAGSNRSRSSSLTAAPAPNPGVIRRNSVSVNPLSSATERLRLHIQQSARDGSVKRVEIPKFGYLKTTEDTFVRATSSRQSPAGKARLLVQSNPQPLAASVLPFVEPCVSPSVSANRSRSNSASRELPKIFEGKSTTPVSPTPISTVKPSVSASRSRSNLAATRGSDMMVTVPEPMSLPPSPVKKVRFVGVPEYSPLEDKPSSKHAIKGFVYQSSPFNVQQRVSTETSARVYGSSYQGFSAAAKMSPTGKTSMMGSLTSGDGFGNVQQTGSLFAKPSTNSGKLAKFRSKLLQ</sequence>
<feature type="compositionally biased region" description="Low complexity" evidence="1">
    <location>
        <begin position="820"/>
        <end position="833"/>
    </location>
</feature>
<gene>
    <name evidence="2" type="ORF">BABINDRAFT_159078</name>
</gene>
<evidence type="ECO:0000256" key="1">
    <source>
        <dbReference type="SAM" id="MobiDB-lite"/>
    </source>
</evidence>
<dbReference type="STRING" id="984486.A0A1E3QZJ4"/>
<proteinExistence type="predicted"/>
<feature type="compositionally biased region" description="Polar residues" evidence="1">
    <location>
        <begin position="617"/>
        <end position="642"/>
    </location>
</feature>
<dbReference type="Proteomes" id="UP000094336">
    <property type="component" value="Unassembled WGS sequence"/>
</dbReference>
<keyword evidence="3" id="KW-1185">Reference proteome</keyword>
<reference evidence="3" key="1">
    <citation type="submission" date="2016-05" db="EMBL/GenBank/DDBJ databases">
        <title>Comparative genomics of biotechnologically important yeasts.</title>
        <authorList>
            <consortium name="DOE Joint Genome Institute"/>
            <person name="Riley R."/>
            <person name="Haridas S."/>
            <person name="Wolfe K.H."/>
            <person name="Lopes M.R."/>
            <person name="Hittinger C.T."/>
            <person name="Goker M."/>
            <person name="Salamov A."/>
            <person name="Wisecaver J."/>
            <person name="Long T.M."/>
            <person name="Aerts A.L."/>
            <person name="Barry K."/>
            <person name="Choi C."/>
            <person name="Clum A."/>
            <person name="Coughlan A.Y."/>
            <person name="Deshpande S."/>
            <person name="Douglass A.P."/>
            <person name="Hanson S.J."/>
            <person name="Klenk H.-P."/>
            <person name="Labutti K."/>
            <person name="Lapidus A."/>
            <person name="Lindquist E."/>
            <person name="Lipzen A."/>
            <person name="Meier-Kolthoff J.P."/>
            <person name="Ohm R.A."/>
            <person name="Otillar R.P."/>
            <person name="Pangilinan J."/>
            <person name="Peng Y."/>
            <person name="Rokas A."/>
            <person name="Rosa C.A."/>
            <person name="Scheuner C."/>
            <person name="Sibirny A.A."/>
            <person name="Slot J.C."/>
            <person name="Stielow J.B."/>
            <person name="Sun H."/>
            <person name="Kurtzman C.P."/>
            <person name="Blackwell M."/>
            <person name="Grigoriev I.V."/>
            <person name="Jeffries T.W."/>
        </authorList>
    </citation>
    <scope>NUCLEOTIDE SEQUENCE [LARGE SCALE GENOMIC DNA]</scope>
    <source>
        <strain evidence="3">NRRL Y-12698</strain>
    </source>
</reference>
<dbReference type="AlphaFoldDB" id="A0A1E3QZJ4"/>
<feature type="compositionally biased region" description="Polar residues" evidence="1">
    <location>
        <begin position="547"/>
        <end position="563"/>
    </location>
</feature>
<evidence type="ECO:0000313" key="3">
    <source>
        <dbReference type="Proteomes" id="UP000094336"/>
    </source>
</evidence>
<feature type="region of interest" description="Disordered" evidence="1">
    <location>
        <begin position="982"/>
        <end position="1001"/>
    </location>
</feature>
<accession>A0A1E3QZJ4</accession>
<dbReference type="RefSeq" id="XP_018987830.1">
    <property type="nucleotide sequence ID" value="XM_019127450.1"/>
</dbReference>
<evidence type="ECO:0000313" key="2">
    <source>
        <dbReference type="EMBL" id="ODQ82502.1"/>
    </source>
</evidence>
<dbReference type="EMBL" id="KV454426">
    <property type="protein sequence ID" value="ODQ82502.1"/>
    <property type="molecule type" value="Genomic_DNA"/>
</dbReference>
<feature type="region of interest" description="Disordered" evidence="1">
    <location>
        <begin position="516"/>
        <end position="563"/>
    </location>
</feature>
<organism evidence="2 3">
    <name type="scientific">Babjeviella inositovora NRRL Y-12698</name>
    <dbReference type="NCBI Taxonomy" id="984486"/>
    <lineage>
        <taxon>Eukaryota</taxon>
        <taxon>Fungi</taxon>
        <taxon>Dikarya</taxon>
        <taxon>Ascomycota</taxon>
        <taxon>Saccharomycotina</taxon>
        <taxon>Pichiomycetes</taxon>
        <taxon>Serinales incertae sedis</taxon>
        <taxon>Babjeviella</taxon>
    </lineage>
</organism>
<feature type="region of interest" description="Disordered" evidence="1">
    <location>
        <begin position="820"/>
        <end position="871"/>
    </location>
</feature>
<dbReference type="OrthoDB" id="4087202at2759"/>
<dbReference type="GeneID" id="30145303"/>
<feature type="region of interest" description="Disordered" evidence="1">
    <location>
        <begin position="600"/>
        <end position="642"/>
    </location>
</feature>
<name>A0A1E3QZJ4_9ASCO</name>
<feature type="compositionally biased region" description="Low complexity" evidence="1">
    <location>
        <begin position="602"/>
        <end position="616"/>
    </location>
</feature>
<protein>
    <submittedName>
        <fullName evidence="2">Uncharacterized protein</fullName>
    </submittedName>
</protein>